<reference evidence="3" key="1">
    <citation type="submission" date="2011-03" db="EMBL/GenBank/DDBJ databases">
        <title>Draft genome sequence of Brevundimonas diminuta.</title>
        <authorList>
            <person name="Brown P.J.B."/>
            <person name="Buechlein A."/>
            <person name="Hemmerich C."/>
            <person name="Brun Y.V."/>
        </authorList>
    </citation>
    <scope>NUCLEOTIDE SEQUENCE [LARGE SCALE GENOMIC DNA]</scope>
    <source>
        <strain evidence="3">C19</strain>
    </source>
</reference>
<feature type="region of interest" description="Disordered" evidence="1">
    <location>
        <begin position="1"/>
        <end position="33"/>
    </location>
</feature>
<accession>F4QI80</accession>
<dbReference type="Proteomes" id="UP000006512">
    <property type="component" value="Unassembled WGS sequence"/>
</dbReference>
<name>F4QI80_9CAUL</name>
<dbReference type="EMBL" id="GL883077">
    <property type="protein sequence ID" value="EGF91718.1"/>
    <property type="molecule type" value="Genomic_DNA"/>
</dbReference>
<proteinExistence type="predicted"/>
<gene>
    <name evidence="2" type="ORF">ABI_01480</name>
</gene>
<organism evidence="2 3">
    <name type="scientific">Asticcacaulis biprosthecium C19</name>
    <dbReference type="NCBI Taxonomy" id="715226"/>
    <lineage>
        <taxon>Bacteria</taxon>
        <taxon>Pseudomonadati</taxon>
        <taxon>Pseudomonadota</taxon>
        <taxon>Alphaproteobacteria</taxon>
        <taxon>Caulobacterales</taxon>
        <taxon>Caulobacteraceae</taxon>
        <taxon>Asticcacaulis</taxon>
    </lineage>
</organism>
<dbReference type="HOGENOM" id="CLU_2875979_0_0_5"/>
<evidence type="ECO:0000313" key="2">
    <source>
        <dbReference type="EMBL" id="EGF91718.1"/>
    </source>
</evidence>
<keyword evidence="3" id="KW-1185">Reference proteome</keyword>
<dbReference type="AlphaFoldDB" id="F4QI80"/>
<sequence length="63" mass="6719">MIKEVRGWRGHRRGRSSEPGAEGEDRDEIPGTGRIEAANRAGEALYAAGPITTAQGERATAID</sequence>
<dbReference type="STRING" id="715226.ABI_01480"/>
<evidence type="ECO:0000256" key="1">
    <source>
        <dbReference type="SAM" id="MobiDB-lite"/>
    </source>
</evidence>
<evidence type="ECO:0000313" key="3">
    <source>
        <dbReference type="Proteomes" id="UP000006512"/>
    </source>
</evidence>
<protein>
    <submittedName>
        <fullName evidence="2">Uncharacterized protein</fullName>
    </submittedName>
</protein>